<dbReference type="Pfam" id="PF13579">
    <property type="entry name" value="Glyco_trans_4_4"/>
    <property type="match status" value="1"/>
</dbReference>
<dbReference type="AlphaFoldDB" id="Q8DM80"/>
<keyword evidence="3" id="KW-1185">Reference proteome</keyword>
<organism evidence="2 3">
    <name type="scientific">Thermosynechococcus vestitus (strain NIES-2133 / IAM M-273 / BP-1)</name>
    <dbReference type="NCBI Taxonomy" id="197221"/>
    <lineage>
        <taxon>Bacteria</taxon>
        <taxon>Bacillati</taxon>
        <taxon>Cyanobacteriota</taxon>
        <taxon>Cyanophyceae</taxon>
        <taxon>Acaryochloridales</taxon>
        <taxon>Thermosynechococcaceae</taxon>
        <taxon>Thermosynechococcus</taxon>
    </lineage>
</organism>
<evidence type="ECO:0000313" key="3">
    <source>
        <dbReference type="Proteomes" id="UP000000440"/>
    </source>
</evidence>
<dbReference type="CDD" id="cd03794">
    <property type="entry name" value="GT4_WbuB-like"/>
    <property type="match status" value="1"/>
</dbReference>
<dbReference type="EnsemblBacteria" id="BAC07796">
    <property type="protein sequence ID" value="BAC07796"/>
    <property type="gene ID" value="BAC07796"/>
</dbReference>
<protein>
    <submittedName>
        <fullName evidence="2">Tlr0243 protein</fullName>
    </submittedName>
</protein>
<dbReference type="RefSeq" id="WP_011056098.1">
    <property type="nucleotide sequence ID" value="NC_004113.1"/>
</dbReference>
<accession>Q8DM80</accession>
<dbReference type="Pfam" id="PF13692">
    <property type="entry name" value="Glyco_trans_1_4"/>
    <property type="match status" value="1"/>
</dbReference>
<proteinExistence type="predicted"/>
<evidence type="ECO:0000259" key="1">
    <source>
        <dbReference type="Pfam" id="PF13579"/>
    </source>
</evidence>
<gene>
    <name evidence="2" type="ordered locus">tlr0243</name>
</gene>
<reference evidence="2 3" key="1">
    <citation type="journal article" date="2002" name="DNA Res.">
        <title>Complete genome structure of the thermophilic cyanobacterium Thermosynechococcus elongatus BP-1.</title>
        <authorList>
            <person name="Nakamura Y."/>
            <person name="Kaneko T."/>
            <person name="Sato S."/>
            <person name="Ikeuchi M."/>
            <person name="Katoh H."/>
            <person name="Sasamoto S."/>
            <person name="Watanabe A."/>
            <person name="Iriguchi M."/>
            <person name="Kawashima K."/>
            <person name="Kimura T."/>
            <person name="Kishida Y."/>
            <person name="Kiyokawa C."/>
            <person name="Kohara M."/>
            <person name="Matsumoto M."/>
            <person name="Matsuno A."/>
            <person name="Nakazaki N."/>
            <person name="Shimpo S."/>
            <person name="Sugimoto M."/>
            <person name="Takeuchi C."/>
            <person name="Yamada M."/>
            <person name="Tabata S."/>
        </authorList>
    </citation>
    <scope>NUCLEOTIDE SEQUENCE [LARGE SCALE GENOMIC DNA]</scope>
    <source>
        <strain evidence="3">IAM M-273 / NIES-2133 / BP-1</strain>
    </source>
</reference>
<dbReference type="PANTHER" id="PTHR12526">
    <property type="entry name" value="GLYCOSYLTRANSFERASE"/>
    <property type="match status" value="1"/>
</dbReference>
<dbReference type="PANTHER" id="PTHR12526:SF600">
    <property type="entry name" value="GLYCOSYL TRANSFERASE GROUP 1"/>
    <property type="match status" value="1"/>
</dbReference>
<dbReference type="GO" id="GO:0016757">
    <property type="term" value="F:glycosyltransferase activity"/>
    <property type="evidence" value="ECO:0007669"/>
    <property type="project" value="TreeGrafter"/>
</dbReference>
<dbReference type="SUPFAM" id="SSF53756">
    <property type="entry name" value="UDP-Glycosyltransferase/glycogen phosphorylase"/>
    <property type="match status" value="1"/>
</dbReference>
<name>Q8DM80_THEVB</name>
<dbReference type="eggNOG" id="COG0438">
    <property type="taxonomic scope" value="Bacteria"/>
</dbReference>
<sequence>MTSVLYLTCNGLLEPLGQSQIIAYLRGLSGDYAITLYTHEKPEDLADNAALERARVDCMHYGIRWEMRRFRRKPKLIASAMRLLAMFLFALREVRAGRVGLIHTRSYLPAAVAWAVWRLRGTPFIFDMRALWPEELITAGRLRRGSLLHRVIAMIERLCLRDAAAVVSLTHAAVAYLRTVYPAELSSQEIAVIPTCADLDRFSPPPDGPPVGPMVHGCIGTLLSGWFRIDWLTAWIATVAECDPAARFSIISRDHPARIRTALDPQGLLGDRLEIGSRRPEEMPDAVRQHHLSVMFYAGGAVSELGRSPTRLAEVLGTGLPVVANEGVGDVARIVRDNRVGVVLDDPSPEAVRRALDELKALMADSDLSARCRRTAEELFSLEVGTVAYDRLYRRIFGTEGT</sequence>
<dbReference type="STRING" id="197221.gene:10746825"/>
<dbReference type="PATRIC" id="fig|197221.4.peg.249"/>
<dbReference type="InterPro" id="IPR028098">
    <property type="entry name" value="Glyco_trans_4-like_N"/>
</dbReference>
<dbReference type="Gene3D" id="3.40.50.2000">
    <property type="entry name" value="Glycogen Phosphorylase B"/>
    <property type="match status" value="2"/>
</dbReference>
<dbReference type="KEGG" id="tel:tlr0243"/>
<evidence type="ECO:0000313" key="2">
    <source>
        <dbReference type="EMBL" id="BAC07796.1"/>
    </source>
</evidence>
<dbReference type="Proteomes" id="UP000000440">
    <property type="component" value="Chromosome"/>
</dbReference>
<feature type="domain" description="Glycosyltransferase subfamily 4-like N-terminal" evidence="1">
    <location>
        <begin position="33"/>
        <end position="194"/>
    </location>
</feature>
<dbReference type="EMBL" id="BA000039">
    <property type="protein sequence ID" value="BAC07796.1"/>
    <property type="molecule type" value="Genomic_DNA"/>
</dbReference>